<feature type="transmembrane region" description="Helical" evidence="1">
    <location>
        <begin position="67"/>
        <end position="84"/>
    </location>
</feature>
<dbReference type="AlphaFoldDB" id="A0A4Q7IIM7"/>
<dbReference type="Proteomes" id="UP000291338">
    <property type="component" value="Unassembled WGS sequence"/>
</dbReference>
<evidence type="ECO:0000313" key="3">
    <source>
        <dbReference type="Proteomes" id="UP000291338"/>
    </source>
</evidence>
<sequence length="90" mass="10067">MHCPYCEKKISFFSKALNSWGKFKICPHCQSELEVSVNLKFVALGMLPFICLYTLIISPLISYVGNSASLLLGLCTAVFIMFSLKLNKRG</sequence>
<keyword evidence="1" id="KW-0812">Transmembrane</keyword>
<keyword evidence="1" id="KW-0472">Membrane</keyword>
<dbReference type="EMBL" id="PPSX01000070">
    <property type="protein sequence ID" value="RZQ51953.1"/>
    <property type="molecule type" value="Genomic_DNA"/>
</dbReference>
<reference evidence="2 3" key="1">
    <citation type="submission" date="2018-01" db="EMBL/GenBank/DDBJ databases">
        <title>Co-occurrence of chitin degradation, pigmentation and bioactivity in marine Pseudoalteromonas.</title>
        <authorList>
            <person name="Paulsen S."/>
            <person name="Gram L."/>
            <person name="Machado H."/>
        </authorList>
    </citation>
    <scope>NUCLEOTIDE SEQUENCE [LARGE SCALE GENOMIC DNA]</scope>
    <source>
        <strain evidence="2 3">S3898</strain>
    </source>
</reference>
<name>A0A4Q7IIM7_9GAMM</name>
<organism evidence="2 3">
    <name type="scientific">Pseudoalteromonas phenolica</name>
    <dbReference type="NCBI Taxonomy" id="161398"/>
    <lineage>
        <taxon>Bacteria</taxon>
        <taxon>Pseudomonadati</taxon>
        <taxon>Pseudomonadota</taxon>
        <taxon>Gammaproteobacteria</taxon>
        <taxon>Alteromonadales</taxon>
        <taxon>Pseudoalteromonadaceae</taxon>
        <taxon>Pseudoalteromonas</taxon>
    </lineage>
</organism>
<proteinExistence type="predicted"/>
<accession>A0A4Q7IIM7</accession>
<keyword evidence="1" id="KW-1133">Transmembrane helix</keyword>
<gene>
    <name evidence="2" type="ORF">C1E23_16925</name>
</gene>
<feature type="transmembrane region" description="Helical" evidence="1">
    <location>
        <begin position="41"/>
        <end position="61"/>
    </location>
</feature>
<protein>
    <recommendedName>
        <fullName evidence="4">Cxxc_20_cxxc protein</fullName>
    </recommendedName>
</protein>
<evidence type="ECO:0000313" key="2">
    <source>
        <dbReference type="EMBL" id="RZQ51953.1"/>
    </source>
</evidence>
<comment type="caution">
    <text evidence="2">The sequence shown here is derived from an EMBL/GenBank/DDBJ whole genome shotgun (WGS) entry which is preliminary data.</text>
</comment>
<evidence type="ECO:0008006" key="4">
    <source>
        <dbReference type="Google" id="ProtNLM"/>
    </source>
</evidence>
<evidence type="ECO:0000256" key="1">
    <source>
        <dbReference type="SAM" id="Phobius"/>
    </source>
</evidence>